<dbReference type="GO" id="GO:0019748">
    <property type="term" value="P:secondary metabolic process"/>
    <property type="evidence" value="ECO:0007669"/>
    <property type="project" value="TreeGrafter"/>
</dbReference>
<dbReference type="GO" id="GO:0016831">
    <property type="term" value="F:carboxy-lyase activity"/>
    <property type="evidence" value="ECO:0007669"/>
    <property type="project" value="InterPro"/>
</dbReference>
<dbReference type="PANTHER" id="PTHR21240">
    <property type="entry name" value="2-AMINO-3-CARBOXYLMUCONATE-6-SEMIALDEHYDE DECARBOXYLASE"/>
    <property type="match status" value="1"/>
</dbReference>
<dbReference type="OrthoDB" id="8673349at2"/>
<dbReference type="InterPro" id="IPR032465">
    <property type="entry name" value="ACMSD"/>
</dbReference>
<evidence type="ECO:0000313" key="3">
    <source>
        <dbReference type="EMBL" id="TDD84175.1"/>
    </source>
</evidence>
<keyword evidence="1" id="KW-0456">Lyase</keyword>
<keyword evidence="3" id="KW-0378">Hydrolase</keyword>
<reference evidence="3 4" key="1">
    <citation type="submission" date="2019-03" db="EMBL/GenBank/DDBJ databases">
        <title>Draft genome sequences of novel Actinobacteria.</title>
        <authorList>
            <person name="Sahin N."/>
            <person name="Ay H."/>
            <person name="Saygin H."/>
        </authorList>
    </citation>
    <scope>NUCLEOTIDE SEQUENCE [LARGE SCALE GENOMIC DNA]</scope>
    <source>
        <strain evidence="3 4">DSM 45941</strain>
    </source>
</reference>
<sequence length="403" mass="46564">MTAQVHSQAATAERPGIAERIKIIDTDSHVMEPPDLWTGRLSAAKWGDQIPHVRRDEKHGIDRWWIGERRGSAVANFATANWREFPPSYPKLVEEADAAAWHPERRLERLDEYGIHSQLLYPNILGFSSVYFFDLDPQLRYECVAAYNDWLVDFCSPDPERLIPLMWLPFWDTGLAVREMERCIAKGHRGIIFPSNFEPVGLPLIYDEHWNPVWEAAQANEMSINFHTGFQITEEEARSAIGYRRSRADFAKMSAMFLMGNARTIADITLYGVCHRFPRLNFVSVESGFGWMPYFAEMLDWQWLNSGARDAFTEMDLMPSEYIQRQVYGTFWFESESVRRMGDLFQDNVMFETDFPHPTALQPGPASYADSPKVHIERSLEGIDEDILRKLLNTNAARVYHLG</sequence>
<dbReference type="Pfam" id="PF04909">
    <property type="entry name" value="Amidohydro_2"/>
    <property type="match status" value="1"/>
</dbReference>
<dbReference type="Gene3D" id="3.20.20.140">
    <property type="entry name" value="Metal-dependent hydrolases"/>
    <property type="match status" value="1"/>
</dbReference>
<organism evidence="3 4">
    <name type="scientific">Actinomadura darangshiensis</name>
    <dbReference type="NCBI Taxonomy" id="705336"/>
    <lineage>
        <taxon>Bacteria</taxon>
        <taxon>Bacillati</taxon>
        <taxon>Actinomycetota</taxon>
        <taxon>Actinomycetes</taxon>
        <taxon>Streptosporangiales</taxon>
        <taxon>Thermomonosporaceae</taxon>
        <taxon>Actinomadura</taxon>
    </lineage>
</organism>
<dbReference type="AlphaFoldDB" id="A0A4R5BEX7"/>
<dbReference type="Proteomes" id="UP000295578">
    <property type="component" value="Unassembled WGS sequence"/>
</dbReference>
<dbReference type="GO" id="GO:0016787">
    <property type="term" value="F:hydrolase activity"/>
    <property type="evidence" value="ECO:0007669"/>
    <property type="project" value="UniProtKB-KW"/>
</dbReference>
<dbReference type="SUPFAM" id="SSF51556">
    <property type="entry name" value="Metallo-dependent hydrolases"/>
    <property type="match status" value="1"/>
</dbReference>
<protein>
    <submittedName>
        <fullName evidence="3">Amidohydrolase</fullName>
    </submittedName>
</protein>
<evidence type="ECO:0000259" key="2">
    <source>
        <dbReference type="Pfam" id="PF04909"/>
    </source>
</evidence>
<feature type="domain" description="Amidohydrolase-related" evidence="2">
    <location>
        <begin position="65"/>
        <end position="402"/>
    </location>
</feature>
<dbReference type="GO" id="GO:0005737">
    <property type="term" value="C:cytoplasm"/>
    <property type="evidence" value="ECO:0007669"/>
    <property type="project" value="TreeGrafter"/>
</dbReference>
<accession>A0A4R5BEX7</accession>
<dbReference type="InterPro" id="IPR032466">
    <property type="entry name" value="Metal_Hydrolase"/>
</dbReference>
<name>A0A4R5BEX7_9ACTN</name>
<evidence type="ECO:0000256" key="1">
    <source>
        <dbReference type="ARBA" id="ARBA00023239"/>
    </source>
</evidence>
<dbReference type="InterPro" id="IPR006680">
    <property type="entry name" value="Amidohydro-rel"/>
</dbReference>
<dbReference type="PANTHER" id="PTHR21240:SF28">
    <property type="entry name" value="ISO-OROTATE DECARBOXYLASE (EUROFUNG)"/>
    <property type="match status" value="1"/>
</dbReference>
<keyword evidence="4" id="KW-1185">Reference proteome</keyword>
<gene>
    <name evidence="3" type="ORF">E1293_13465</name>
</gene>
<dbReference type="RefSeq" id="WP_132197544.1">
    <property type="nucleotide sequence ID" value="NZ_SMKY01000047.1"/>
</dbReference>
<proteinExistence type="predicted"/>
<dbReference type="EMBL" id="SMKY01000047">
    <property type="protein sequence ID" value="TDD84175.1"/>
    <property type="molecule type" value="Genomic_DNA"/>
</dbReference>
<evidence type="ECO:0000313" key="4">
    <source>
        <dbReference type="Proteomes" id="UP000295578"/>
    </source>
</evidence>
<comment type="caution">
    <text evidence="3">The sequence shown here is derived from an EMBL/GenBank/DDBJ whole genome shotgun (WGS) entry which is preliminary data.</text>
</comment>